<dbReference type="HOGENOM" id="CLU_733386_0_0_5"/>
<dbReference type="Proteomes" id="UP000019666">
    <property type="component" value="Unassembled WGS sequence"/>
</dbReference>
<feature type="region of interest" description="Disordered" evidence="1">
    <location>
        <begin position="1"/>
        <end position="99"/>
    </location>
</feature>
<dbReference type="AlphaFoldDB" id="A0A017HJJ2"/>
<comment type="caution">
    <text evidence="2">The sequence shown here is derived from an EMBL/GenBank/DDBJ whole genome shotgun (WGS) entry which is preliminary data.</text>
</comment>
<feature type="compositionally biased region" description="Low complexity" evidence="1">
    <location>
        <begin position="178"/>
        <end position="204"/>
    </location>
</feature>
<reference evidence="2 3" key="1">
    <citation type="submission" date="2013-02" db="EMBL/GenBank/DDBJ databases">
        <authorList>
            <person name="Fiebig A."/>
            <person name="Goeker M."/>
            <person name="Klenk H.-P.P."/>
        </authorList>
    </citation>
    <scope>NUCLEOTIDE SEQUENCE [LARGE SCALE GENOMIC DNA]</scope>
    <source>
        <strain evidence="2 3">DSM 19309</strain>
    </source>
</reference>
<evidence type="ECO:0000313" key="2">
    <source>
        <dbReference type="EMBL" id="EYD74485.1"/>
    </source>
</evidence>
<evidence type="ECO:0000313" key="3">
    <source>
        <dbReference type="Proteomes" id="UP000019666"/>
    </source>
</evidence>
<dbReference type="STRING" id="442562.Rumeso_03959"/>
<dbReference type="PATRIC" id="fig|442562.3.peg.3905"/>
<name>A0A017HJJ2_9RHOB</name>
<feature type="compositionally biased region" description="Low complexity" evidence="1">
    <location>
        <begin position="252"/>
        <end position="268"/>
    </location>
</feature>
<feature type="region of interest" description="Disordered" evidence="1">
    <location>
        <begin position="250"/>
        <end position="288"/>
    </location>
</feature>
<feature type="compositionally biased region" description="Low complexity" evidence="1">
    <location>
        <begin position="279"/>
        <end position="288"/>
    </location>
</feature>
<feature type="compositionally biased region" description="Low complexity" evidence="1">
    <location>
        <begin position="223"/>
        <end position="232"/>
    </location>
</feature>
<accession>A0A017HJJ2</accession>
<proteinExistence type="predicted"/>
<feature type="compositionally biased region" description="Low complexity" evidence="1">
    <location>
        <begin position="129"/>
        <end position="140"/>
    </location>
</feature>
<dbReference type="EMBL" id="AOSK01000112">
    <property type="protein sequence ID" value="EYD74485.1"/>
    <property type="molecule type" value="Genomic_DNA"/>
</dbReference>
<evidence type="ECO:0000256" key="1">
    <source>
        <dbReference type="SAM" id="MobiDB-lite"/>
    </source>
</evidence>
<feature type="region of interest" description="Disordered" evidence="1">
    <location>
        <begin position="129"/>
        <end position="232"/>
    </location>
</feature>
<gene>
    <name evidence="2" type="ORF">Rumeso_03959</name>
</gene>
<evidence type="ECO:0008006" key="4">
    <source>
        <dbReference type="Google" id="ProtNLM"/>
    </source>
</evidence>
<sequence>MAGAGSAEPEATVVAGPPPVLPRARPEREAADPGWANAMAEPPGKVPHLRPQDLVPPETAVAAGETSPNGAPLQPASPEDLLAALAPGAESPAGATGVVDPVLPDALAFAPTAPVAAPLAALGGVSLAGLRPNARPEGLAPEPPEEPQELAAWDGPRPGLRPEGLAPEAAPSPEVNDAVAQALATPEAPAEAPVPEAPAQPDVQTALASIMANSPDPLAGATRQAVPQARVPAARPANFGRVVSAQLDRLARASAPRQQQQQPARQASTAGNLAANEQAESAPEVASSAAAVPSGQTAASVAQAATYQDAMALREINLIGVYGQPNARRALVRMGNGSFVRVSVGDRLDGGQVTAIGDNALNYVKRGRTYALAIPGG</sequence>
<organism evidence="2 3">
    <name type="scientific">Rubellimicrobium mesophilum DSM 19309</name>
    <dbReference type="NCBI Taxonomy" id="442562"/>
    <lineage>
        <taxon>Bacteria</taxon>
        <taxon>Pseudomonadati</taxon>
        <taxon>Pseudomonadota</taxon>
        <taxon>Alphaproteobacteria</taxon>
        <taxon>Rhodobacterales</taxon>
        <taxon>Roseobacteraceae</taxon>
        <taxon>Rubellimicrobium</taxon>
    </lineage>
</organism>
<protein>
    <recommendedName>
        <fullName evidence="4">Translation initiation factor 2</fullName>
    </recommendedName>
</protein>
<keyword evidence="3" id="KW-1185">Reference proteome</keyword>